<dbReference type="PANTHER" id="PTHR43441">
    <property type="entry name" value="RIBOSOMAL-PROTEIN-SERINE ACETYLTRANSFERASE"/>
    <property type="match status" value="1"/>
</dbReference>
<dbReference type="InterPro" id="IPR051908">
    <property type="entry name" value="Ribosomal_N-acetyltransferase"/>
</dbReference>
<dbReference type="PANTHER" id="PTHR43441:SF12">
    <property type="entry name" value="RIBOSOMAL N-ACETYLTRANSFERASE YDAF-RELATED"/>
    <property type="match status" value="1"/>
</dbReference>
<gene>
    <name evidence="2" type="ORF">ACFOFO_09415</name>
</gene>
<dbReference type="InterPro" id="IPR016181">
    <property type="entry name" value="Acyl_CoA_acyltransferase"/>
</dbReference>
<evidence type="ECO:0000313" key="2">
    <source>
        <dbReference type="EMBL" id="MFC3108177.1"/>
    </source>
</evidence>
<proteinExistence type="predicted"/>
<keyword evidence="2" id="KW-0808">Transferase</keyword>
<protein>
    <submittedName>
        <fullName evidence="2">GNAT family N-acetyltransferase</fullName>
        <ecNumber evidence="2">2.3.-.-</ecNumber>
    </submittedName>
</protein>
<dbReference type="GO" id="GO:0016746">
    <property type="term" value="F:acyltransferase activity"/>
    <property type="evidence" value="ECO:0007669"/>
    <property type="project" value="UniProtKB-KW"/>
</dbReference>
<dbReference type="InterPro" id="IPR000182">
    <property type="entry name" value="GNAT_dom"/>
</dbReference>
<dbReference type="PROSITE" id="PS51186">
    <property type="entry name" value="GNAT"/>
    <property type="match status" value="1"/>
</dbReference>
<sequence>MFSYCISDRHRLRLLEAHHAAELFALADANRDHLRNWLPWLDLTRTPADSLAFIQSGLRQFADGRGFIAGIWIDDKLAGIVGHHPIDWSSRTAAIGYCLAESHQGQGFVTASCRAVIDHAFNTLELNKVVIRCAPLNGRSRAIPERLGFVHEGTLREAEQLYGRYIDLAVYGCLRREWDGGTLT</sequence>
<dbReference type="EMBL" id="JBHRTP010000024">
    <property type="protein sequence ID" value="MFC3108177.1"/>
    <property type="molecule type" value="Genomic_DNA"/>
</dbReference>
<accession>A0ABV7F2X2</accession>
<keyword evidence="3" id="KW-1185">Reference proteome</keyword>
<dbReference type="Pfam" id="PF13302">
    <property type="entry name" value="Acetyltransf_3"/>
    <property type="match status" value="1"/>
</dbReference>
<comment type="caution">
    <text evidence="2">The sequence shown here is derived from an EMBL/GenBank/DDBJ whole genome shotgun (WGS) entry which is preliminary data.</text>
</comment>
<reference evidence="3" key="1">
    <citation type="journal article" date="2019" name="Int. J. Syst. Evol. Microbiol.">
        <title>The Global Catalogue of Microorganisms (GCM) 10K type strain sequencing project: providing services to taxonomists for standard genome sequencing and annotation.</title>
        <authorList>
            <consortium name="The Broad Institute Genomics Platform"/>
            <consortium name="The Broad Institute Genome Sequencing Center for Infectious Disease"/>
            <person name="Wu L."/>
            <person name="Ma J."/>
        </authorList>
    </citation>
    <scope>NUCLEOTIDE SEQUENCE [LARGE SCALE GENOMIC DNA]</scope>
    <source>
        <strain evidence="3">KCTC 42986</strain>
    </source>
</reference>
<evidence type="ECO:0000259" key="1">
    <source>
        <dbReference type="PROSITE" id="PS51186"/>
    </source>
</evidence>
<name>A0ABV7F2X2_9BURK</name>
<evidence type="ECO:0000313" key="3">
    <source>
        <dbReference type="Proteomes" id="UP001595530"/>
    </source>
</evidence>
<organism evidence="2 3">
    <name type="scientific">Undibacterium arcticum</name>
    <dbReference type="NCBI Taxonomy" id="1762892"/>
    <lineage>
        <taxon>Bacteria</taxon>
        <taxon>Pseudomonadati</taxon>
        <taxon>Pseudomonadota</taxon>
        <taxon>Betaproteobacteria</taxon>
        <taxon>Burkholderiales</taxon>
        <taxon>Oxalobacteraceae</taxon>
        <taxon>Undibacterium</taxon>
    </lineage>
</organism>
<feature type="domain" description="N-acetyltransferase" evidence="1">
    <location>
        <begin position="24"/>
        <end position="167"/>
    </location>
</feature>
<dbReference type="Proteomes" id="UP001595530">
    <property type="component" value="Unassembled WGS sequence"/>
</dbReference>
<dbReference type="SUPFAM" id="SSF55729">
    <property type="entry name" value="Acyl-CoA N-acyltransferases (Nat)"/>
    <property type="match status" value="1"/>
</dbReference>
<dbReference type="EC" id="2.3.-.-" evidence="2"/>
<keyword evidence="2" id="KW-0012">Acyltransferase</keyword>
<dbReference type="Gene3D" id="3.40.630.30">
    <property type="match status" value="1"/>
</dbReference>
<dbReference type="RefSeq" id="WP_390325977.1">
    <property type="nucleotide sequence ID" value="NZ_JBHRTP010000024.1"/>
</dbReference>